<evidence type="ECO:0000256" key="4">
    <source>
        <dbReference type="ARBA" id="ARBA00023242"/>
    </source>
</evidence>
<dbReference type="GO" id="GO:0001002">
    <property type="term" value="F:RNA polymerase III type 1 promoter sequence-specific DNA binding"/>
    <property type="evidence" value="ECO:0007669"/>
    <property type="project" value="TreeGrafter"/>
</dbReference>
<evidence type="ECO:0000259" key="6">
    <source>
        <dbReference type="Pfam" id="PF17682"/>
    </source>
</evidence>
<dbReference type="InterPro" id="IPR042536">
    <property type="entry name" value="TFIIIC_tauA_Sfc1"/>
</dbReference>
<feature type="domain" description="Transcription factor IIIC subunit Tfc1/Sfc1 triple barrel" evidence="6">
    <location>
        <begin position="16"/>
        <end position="116"/>
    </location>
</feature>
<sequence length="477" mass="55756">MTCECTCPSKLEPLLMVEYPGFVKNVDKALATMGGLETIDKISKSEKDRLELKFRKKDPLSHPACGDRTAKKCLVLRLTKSNSTKEGDKSTNSYTLSVIGKVQTSYVFETLAEFQWLPMQRTNMLDIFKPKDLDEGIELHRTQESLNPKYASLLDDILPIKNPFDNTLKQFNPDAPLLLLPAIFSRFDSPRDVHQCQTKFRCKEMREEFNRQQRNSIIGLTRKKRSTMTHLLTFGDTVPLEPPEKLVQEREALCVYEDPLMPRLRECFERQKIWSKALICYELNCTLQDVKFVLPLVAYYWNNGPFRTMWCEYGYDPHQDKSSKIYQALDFRIKNPLDQQEYSRRSMHQYQLPMRKNPEIKIRKHLDLKSVISNVYNPLDEPLDDSSASFKDMEITEAMCKFRRDLVPPARQLSYQLKDIELEEVQRIVHSNDGREPAVCTKKDGWLRENSIDEIRKLMVKSLRQTIETMTDQLVET</sequence>
<reference evidence="7" key="1">
    <citation type="submission" date="2018-10" db="EMBL/GenBank/DDBJ databases">
        <title>Transcriptome assembly of Aceria tosichella (Wheat curl mite) Type 2.</title>
        <authorList>
            <person name="Scully E.D."/>
            <person name="Geib S.M."/>
            <person name="Palmer N.A."/>
            <person name="Gupta A.K."/>
            <person name="Sarath G."/>
            <person name="Tatineni S."/>
        </authorList>
    </citation>
    <scope>NUCLEOTIDE SEQUENCE</scope>
    <source>
        <strain evidence="7">LincolnNE</strain>
    </source>
</reference>
<dbReference type="InterPro" id="IPR041499">
    <property type="entry name" value="Tfc1/Sfc1_N"/>
</dbReference>
<evidence type="ECO:0000313" key="7">
    <source>
        <dbReference type="EMBL" id="MDE50056.1"/>
    </source>
</evidence>
<evidence type="ECO:0000259" key="5">
    <source>
        <dbReference type="Pfam" id="PF09734"/>
    </source>
</evidence>
<dbReference type="PANTHER" id="PTHR13230:SF5">
    <property type="entry name" value="GENERAL TRANSCRIPTION FACTOR 3C POLYPEPTIDE 5"/>
    <property type="match status" value="1"/>
</dbReference>
<evidence type="ECO:0000256" key="2">
    <source>
        <dbReference type="ARBA" id="ARBA00023125"/>
    </source>
</evidence>
<dbReference type="Gene3D" id="3.30.200.160">
    <property type="entry name" value="TFIIIC, subcomplex tauA, subunit Sfc1, barrel domain"/>
    <property type="match status" value="1"/>
</dbReference>
<dbReference type="InterPro" id="IPR040454">
    <property type="entry name" value="TF_IIIC_Tfc1/Sfc1"/>
</dbReference>
<dbReference type="GO" id="GO:0005634">
    <property type="term" value="C:nucleus"/>
    <property type="evidence" value="ECO:0007669"/>
    <property type="project" value="UniProtKB-SubCell"/>
</dbReference>
<dbReference type="Pfam" id="PF17682">
    <property type="entry name" value="Tau95_N"/>
    <property type="match status" value="1"/>
</dbReference>
<gene>
    <name evidence="7" type="primary">GTF3C5</name>
    <name evidence="7" type="ORF">g.260</name>
</gene>
<dbReference type="AlphaFoldDB" id="A0A6G1SHP1"/>
<dbReference type="GO" id="GO:0001003">
    <property type="term" value="F:RNA polymerase III type 2 promoter sequence-specific DNA binding"/>
    <property type="evidence" value="ECO:0007669"/>
    <property type="project" value="TreeGrafter"/>
</dbReference>
<dbReference type="GO" id="GO:0000127">
    <property type="term" value="C:transcription factor TFIIIC complex"/>
    <property type="evidence" value="ECO:0007669"/>
    <property type="project" value="InterPro"/>
</dbReference>
<name>A0A6G1SHP1_9ACAR</name>
<keyword evidence="4" id="KW-0539">Nucleus</keyword>
<evidence type="ECO:0000256" key="1">
    <source>
        <dbReference type="ARBA" id="ARBA00004123"/>
    </source>
</evidence>
<comment type="subcellular location">
    <subcellularLocation>
        <location evidence="1">Nucleus</location>
    </subcellularLocation>
</comment>
<accession>A0A6G1SHP1</accession>
<protein>
    <submittedName>
        <fullName evidence="7">General transcription factor 3C polypeptide 5</fullName>
    </submittedName>
</protein>
<dbReference type="Pfam" id="PF09734">
    <property type="entry name" value="Tau95"/>
    <property type="match status" value="1"/>
</dbReference>
<organism evidence="7">
    <name type="scientific">Aceria tosichella</name>
    <name type="common">wheat curl mite</name>
    <dbReference type="NCBI Taxonomy" id="561515"/>
    <lineage>
        <taxon>Eukaryota</taxon>
        <taxon>Metazoa</taxon>
        <taxon>Ecdysozoa</taxon>
        <taxon>Arthropoda</taxon>
        <taxon>Chelicerata</taxon>
        <taxon>Arachnida</taxon>
        <taxon>Acari</taxon>
        <taxon>Acariformes</taxon>
        <taxon>Trombidiformes</taxon>
        <taxon>Prostigmata</taxon>
        <taxon>Eupodina</taxon>
        <taxon>Eriophyoidea</taxon>
        <taxon>Eriophyidae</taxon>
        <taxon>Eriophyinae</taxon>
        <taxon>Aceriini</taxon>
        <taxon>Aceria</taxon>
    </lineage>
</organism>
<keyword evidence="2" id="KW-0238">DNA-binding</keyword>
<feature type="domain" description="Transcription factor IIIC subunit 5 HTH" evidence="5">
    <location>
        <begin position="179"/>
        <end position="332"/>
    </location>
</feature>
<dbReference type="PANTHER" id="PTHR13230">
    <property type="entry name" value="GENERAL TRANSCRIPTION FACTOR IIIC, POLYPEPTIDE 5"/>
    <property type="match status" value="1"/>
</dbReference>
<dbReference type="InterPro" id="IPR019136">
    <property type="entry name" value="TF_IIIC_su-5_HTH"/>
</dbReference>
<dbReference type="EMBL" id="GGYP01005285">
    <property type="protein sequence ID" value="MDE50056.1"/>
    <property type="molecule type" value="Transcribed_RNA"/>
</dbReference>
<dbReference type="GO" id="GO:0006384">
    <property type="term" value="P:transcription initiation at RNA polymerase III promoter"/>
    <property type="evidence" value="ECO:0007669"/>
    <property type="project" value="InterPro"/>
</dbReference>
<evidence type="ECO:0000256" key="3">
    <source>
        <dbReference type="ARBA" id="ARBA00023163"/>
    </source>
</evidence>
<keyword evidence="3" id="KW-0804">Transcription</keyword>
<proteinExistence type="predicted"/>